<dbReference type="Gene3D" id="3.30.230.10">
    <property type="match status" value="1"/>
</dbReference>
<keyword evidence="3" id="KW-0687">Ribonucleoprotein</keyword>
<dbReference type="GO" id="GO:0003723">
    <property type="term" value="F:RNA binding"/>
    <property type="evidence" value="ECO:0007669"/>
    <property type="project" value="TreeGrafter"/>
</dbReference>
<protein>
    <recommendedName>
        <fullName evidence="5">30S ribosomal protein S9, chloroplastic</fullName>
    </recommendedName>
</protein>
<evidence type="ECO:0000256" key="2">
    <source>
        <dbReference type="ARBA" id="ARBA00022980"/>
    </source>
</evidence>
<dbReference type="GO" id="GO:0006412">
    <property type="term" value="P:translation"/>
    <property type="evidence" value="ECO:0007669"/>
    <property type="project" value="InterPro"/>
</dbReference>
<keyword evidence="2" id="KW-0689">Ribosomal protein</keyword>
<name>A0A2N9I1L7_FAGSY</name>
<gene>
    <name evidence="4" type="ORF">FSB_LOCUS46190</name>
</gene>
<dbReference type="GO" id="GO:0003735">
    <property type="term" value="F:structural constituent of ribosome"/>
    <property type="evidence" value="ECO:0007669"/>
    <property type="project" value="InterPro"/>
</dbReference>
<organism evidence="4">
    <name type="scientific">Fagus sylvatica</name>
    <name type="common">Beechnut</name>
    <dbReference type="NCBI Taxonomy" id="28930"/>
    <lineage>
        <taxon>Eukaryota</taxon>
        <taxon>Viridiplantae</taxon>
        <taxon>Streptophyta</taxon>
        <taxon>Embryophyta</taxon>
        <taxon>Tracheophyta</taxon>
        <taxon>Spermatophyta</taxon>
        <taxon>Magnoliopsida</taxon>
        <taxon>eudicotyledons</taxon>
        <taxon>Gunneridae</taxon>
        <taxon>Pentapetalae</taxon>
        <taxon>rosids</taxon>
        <taxon>fabids</taxon>
        <taxon>Fagales</taxon>
        <taxon>Fagaceae</taxon>
        <taxon>Fagus</taxon>
    </lineage>
</organism>
<evidence type="ECO:0000256" key="3">
    <source>
        <dbReference type="ARBA" id="ARBA00023274"/>
    </source>
</evidence>
<dbReference type="InterPro" id="IPR020568">
    <property type="entry name" value="Ribosomal_Su5_D2-typ_SF"/>
</dbReference>
<dbReference type="EMBL" id="OIVN01004601">
    <property type="protein sequence ID" value="SPD18308.1"/>
    <property type="molecule type" value="Genomic_DNA"/>
</dbReference>
<dbReference type="AlphaFoldDB" id="A0A2N9I1L7"/>
<dbReference type="Pfam" id="PF00380">
    <property type="entry name" value="Ribosomal_S9"/>
    <property type="match status" value="1"/>
</dbReference>
<evidence type="ECO:0000256" key="1">
    <source>
        <dbReference type="ARBA" id="ARBA00005251"/>
    </source>
</evidence>
<reference evidence="4" key="1">
    <citation type="submission" date="2018-02" db="EMBL/GenBank/DDBJ databases">
        <authorList>
            <person name="Cohen D.B."/>
            <person name="Kent A.D."/>
        </authorList>
    </citation>
    <scope>NUCLEOTIDE SEQUENCE</scope>
</reference>
<evidence type="ECO:0000313" key="4">
    <source>
        <dbReference type="EMBL" id="SPD18308.1"/>
    </source>
</evidence>
<evidence type="ECO:0008006" key="5">
    <source>
        <dbReference type="Google" id="ProtNLM"/>
    </source>
</evidence>
<sequence>MLNSLNGPKSFLLNGPVSIIGPGRILLSNSKTLPKPNTPKTLSLSLIAIHHHALSFPPQTLTFPSLNISFIKIPSISPHPSQPKPSSNPQILLLQPQQWQWQRHIRIHFLEPLPRKRRKIRSILPTRLSFLEQQQQKNEYDEPWLKAAEEYKPWSLAEEDKDDVFGLKEEGVREIGESSVTGTSVDDVESERIEEANRLKREEQELTTLLKGPNRAFGDLIAASGITDEMLDSLIALKDLEGIEGLPPLSEIEEMRYEKNTRKSSRAEIERQKQEEVAKARVRQVDDKGRAYGTGRRKCSVARVFLQPGDGKFVVNDKEFDVYFPMLDHRAALLRPFSETKTLGLWDINCTVKGGGVSGEF</sequence>
<dbReference type="InterPro" id="IPR000754">
    <property type="entry name" value="Ribosomal_uS9"/>
</dbReference>
<proteinExistence type="inferred from homology"/>
<dbReference type="PANTHER" id="PTHR21569">
    <property type="entry name" value="RIBOSOMAL PROTEIN S9"/>
    <property type="match status" value="1"/>
</dbReference>
<dbReference type="InterPro" id="IPR014721">
    <property type="entry name" value="Ribsml_uS5_D2-typ_fold_subgr"/>
</dbReference>
<dbReference type="PANTHER" id="PTHR21569:SF1">
    <property type="entry name" value="SMALL RIBOSOMAL SUBUNIT PROTEIN US9M"/>
    <property type="match status" value="1"/>
</dbReference>
<dbReference type="SUPFAM" id="SSF54211">
    <property type="entry name" value="Ribosomal protein S5 domain 2-like"/>
    <property type="match status" value="1"/>
</dbReference>
<accession>A0A2N9I1L7</accession>
<dbReference type="GO" id="GO:0022627">
    <property type="term" value="C:cytosolic small ribosomal subunit"/>
    <property type="evidence" value="ECO:0007669"/>
    <property type="project" value="TreeGrafter"/>
</dbReference>
<comment type="similarity">
    <text evidence="1">Belongs to the universal ribosomal protein uS9 family.</text>
</comment>